<evidence type="ECO:0000313" key="2">
    <source>
        <dbReference type="Proteomes" id="UP000237968"/>
    </source>
</evidence>
<dbReference type="Proteomes" id="UP000237968">
    <property type="component" value="Unassembled WGS sequence"/>
</dbReference>
<accession>A0A2S9YD75</accession>
<name>A0A2S9YD75_9BACT</name>
<dbReference type="AlphaFoldDB" id="A0A2S9YD75"/>
<proteinExistence type="predicted"/>
<sequence>MHTMPSQTHQNLVLLFRRHPHLAFELAREANLQLSPSHEQIYEVSSEAEDPSRIEAPLRSDVVIAGTNAGEPVDAIVVEIQLEQDEAKAWALLFYIASVWRELGCHTWAMLFSPRHAVLVWAQTRLYPRRPELAPLVITPDLIPPITTLEHALSNMARAVLSVVLHGQGPDAVACACATIQAIIQLAPPDIERYLQLVQTSISQDDMQEVRDQVPTQVREHLSEWELESSLYRNGLDKGLEQGLEQGREQGLEQGLEQGRQQGLEQARGVLHETLLQLLQARDIEPDDSTVARIRACTLLDQLQAWIVRAGTVSALDDLFE</sequence>
<reference evidence="1 2" key="1">
    <citation type="submission" date="2018-03" db="EMBL/GenBank/DDBJ databases">
        <title>Draft Genome Sequences of the Obligatory Marine Myxobacteria Enhygromyxa salina SWB005.</title>
        <authorList>
            <person name="Poehlein A."/>
            <person name="Moghaddam J.A."/>
            <person name="Harms H."/>
            <person name="Alanjari M."/>
            <person name="Koenig G.M."/>
            <person name="Daniel R."/>
            <person name="Schaeberle T.F."/>
        </authorList>
    </citation>
    <scope>NUCLEOTIDE SEQUENCE [LARGE SCALE GENOMIC DNA]</scope>
    <source>
        <strain evidence="1 2">SWB005</strain>
    </source>
</reference>
<keyword evidence="2" id="KW-1185">Reference proteome</keyword>
<dbReference type="EMBL" id="PVNK01000107">
    <property type="protein sequence ID" value="PRQ03053.1"/>
    <property type="molecule type" value="Genomic_DNA"/>
</dbReference>
<evidence type="ECO:0000313" key="1">
    <source>
        <dbReference type="EMBL" id="PRQ03053.1"/>
    </source>
</evidence>
<protein>
    <recommendedName>
        <fullName evidence="3">Flagellar assembly protein H</fullName>
    </recommendedName>
</protein>
<organism evidence="1 2">
    <name type="scientific">Enhygromyxa salina</name>
    <dbReference type="NCBI Taxonomy" id="215803"/>
    <lineage>
        <taxon>Bacteria</taxon>
        <taxon>Pseudomonadati</taxon>
        <taxon>Myxococcota</taxon>
        <taxon>Polyangia</taxon>
        <taxon>Nannocystales</taxon>
        <taxon>Nannocystaceae</taxon>
        <taxon>Enhygromyxa</taxon>
    </lineage>
</organism>
<comment type="caution">
    <text evidence="1">The sequence shown here is derived from an EMBL/GenBank/DDBJ whole genome shotgun (WGS) entry which is preliminary data.</text>
</comment>
<evidence type="ECO:0008006" key="3">
    <source>
        <dbReference type="Google" id="ProtNLM"/>
    </source>
</evidence>
<gene>
    <name evidence="1" type="ORF">ENSA5_18240</name>
</gene>